<gene>
    <name evidence="2" type="ORF">MNOR_LOCUS22529</name>
</gene>
<feature type="transmembrane region" description="Helical" evidence="1">
    <location>
        <begin position="31"/>
        <end position="55"/>
    </location>
</feature>
<keyword evidence="3" id="KW-1185">Reference proteome</keyword>
<accession>A0AAV2RCD9</accession>
<comment type="caution">
    <text evidence="2">The sequence shown here is derived from an EMBL/GenBank/DDBJ whole genome shotgun (WGS) entry which is preliminary data.</text>
</comment>
<feature type="transmembrane region" description="Helical" evidence="1">
    <location>
        <begin position="394"/>
        <end position="414"/>
    </location>
</feature>
<sequence length="489" mass="55195">GISIVEDYCNVATIESECNEMDSWTPKTYRHPLFCLTSVATILLPNIINSTYLLIRLWVLYPSVLRMIGLPEGKCIFGSFIITTMILYMLQILPYAWLAIIFLINLQAWWIGKLESGDEREAIDSTSKSSKLIFTILEDTPQLLLHSVFIMNSVISQDNPMFYAGINMMTIVSYLGVTSSAASIALTLTLFKGLPTYKAAAIQFFSTFISVGTRACICASYATLVTDGFGPLTWTLALPPATAFGLVIIENIFFLVYKFLMNFRQSYIVNNVTSLQKAEITKQIKEYIISFYEWVKLKLSFNNNCIILLRKKHEKILLCIVSLNFEANSTQCLIPSYIYLAYAVALNTVWVSASEESIVNYSTTQTTITALLYLSLASLVLNILIVQWEGKDKLCCLVYSLIYLLFMGVIYVWVKNDFKHFDSLFNPDIPDDYVYSKQTIQSSLSSLTFLFYIAGLIACVNILLIIISFRKGSPPLLISYSSSNIHISY</sequence>
<feature type="non-terminal residue" evidence="2">
    <location>
        <position position="1"/>
    </location>
</feature>
<dbReference type="Proteomes" id="UP001497623">
    <property type="component" value="Unassembled WGS sequence"/>
</dbReference>
<feature type="transmembrane region" description="Helical" evidence="1">
    <location>
        <begin position="171"/>
        <end position="191"/>
    </location>
</feature>
<feature type="transmembrane region" description="Helical" evidence="1">
    <location>
        <begin position="449"/>
        <end position="469"/>
    </location>
</feature>
<feature type="transmembrane region" description="Helical" evidence="1">
    <location>
        <begin position="332"/>
        <end position="350"/>
    </location>
</feature>
<organism evidence="2 3">
    <name type="scientific">Meganyctiphanes norvegica</name>
    <name type="common">Northern krill</name>
    <name type="synonym">Thysanopoda norvegica</name>
    <dbReference type="NCBI Taxonomy" id="48144"/>
    <lineage>
        <taxon>Eukaryota</taxon>
        <taxon>Metazoa</taxon>
        <taxon>Ecdysozoa</taxon>
        <taxon>Arthropoda</taxon>
        <taxon>Crustacea</taxon>
        <taxon>Multicrustacea</taxon>
        <taxon>Malacostraca</taxon>
        <taxon>Eumalacostraca</taxon>
        <taxon>Eucarida</taxon>
        <taxon>Euphausiacea</taxon>
        <taxon>Euphausiidae</taxon>
        <taxon>Meganyctiphanes</taxon>
    </lineage>
</organism>
<dbReference type="AlphaFoldDB" id="A0AAV2RCD9"/>
<protein>
    <submittedName>
        <fullName evidence="2">Uncharacterized protein</fullName>
    </submittedName>
</protein>
<feature type="transmembrane region" description="Helical" evidence="1">
    <location>
        <begin position="236"/>
        <end position="257"/>
    </location>
</feature>
<feature type="transmembrane region" description="Helical" evidence="1">
    <location>
        <begin position="370"/>
        <end position="387"/>
    </location>
</feature>
<feature type="transmembrane region" description="Helical" evidence="1">
    <location>
        <begin position="67"/>
        <end position="89"/>
    </location>
</feature>
<keyword evidence="1" id="KW-1133">Transmembrane helix</keyword>
<dbReference type="EMBL" id="CAXKWB010019058">
    <property type="protein sequence ID" value="CAL4121647.1"/>
    <property type="molecule type" value="Genomic_DNA"/>
</dbReference>
<feature type="transmembrane region" description="Helical" evidence="1">
    <location>
        <begin position="203"/>
        <end position="224"/>
    </location>
</feature>
<evidence type="ECO:0000256" key="1">
    <source>
        <dbReference type="SAM" id="Phobius"/>
    </source>
</evidence>
<evidence type="ECO:0000313" key="2">
    <source>
        <dbReference type="EMBL" id="CAL4121647.1"/>
    </source>
</evidence>
<proteinExistence type="predicted"/>
<reference evidence="2 3" key="1">
    <citation type="submission" date="2024-05" db="EMBL/GenBank/DDBJ databases">
        <authorList>
            <person name="Wallberg A."/>
        </authorList>
    </citation>
    <scope>NUCLEOTIDE SEQUENCE [LARGE SCALE GENOMIC DNA]</scope>
</reference>
<keyword evidence="1" id="KW-0472">Membrane</keyword>
<name>A0AAV2RCD9_MEGNR</name>
<evidence type="ECO:0000313" key="3">
    <source>
        <dbReference type="Proteomes" id="UP001497623"/>
    </source>
</evidence>
<keyword evidence="1" id="KW-0812">Transmembrane</keyword>